<dbReference type="Proteomes" id="UP000515237">
    <property type="component" value="Chromosome"/>
</dbReference>
<evidence type="ECO:0000313" key="1">
    <source>
        <dbReference type="EMBL" id="QNF33144.1"/>
    </source>
</evidence>
<organism evidence="1 2">
    <name type="scientific">Adhaeribacter swui</name>
    <dbReference type="NCBI Taxonomy" id="2086471"/>
    <lineage>
        <taxon>Bacteria</taxon>
        <taxon>Pseudomonadati</taxon>
        <taxon>Bacteroidota</taxon>
        <taxon>Cytophagia</taxon>
        <taxon>Cytophagales</taxon>
        <taxon>Hymenobacteraceae</taxon>
        <taxon>Adhaeribacter</taxon>
    </lineage>
</organism>
<dbReference type="KEGG" id="aswu:HUW51_10550"/>
<keyword evidence="2" id="KW-1185">Reference proteome</keyword>
<evidence type="ECO:0000313" key="2">
    <source>
        <dbReference type="Proteomes" id="UP000515237"/>
    </source>
</evidence>
<dbReference type="EMBL" id="CP055156">
    <property type="protein sequence ID" value="QNF33144.1"/>
    <property type="molecule type" value="Genomic_DNA"/>
</dbReference>
<dbReference type="SUPFAM" id="SSF51905">
    <property type="entry name" value="FAD/NAD(P)-binding domain"/>
    <property type="match status" value="1"/>
</dbReference>
<gene>
    <name evidence="1" type="ORF">HUW51_10550</name>
</gene>
<dbReference type="RefSeq" id="WP_185273996.1">
    <property type="nucleotide sequence ID" value="NZ_CP055156.1"/>
</dbReference>
<reference evidence="1 2" key="1">
    <citation type="journal article" date="2018" name="Int. J. Syst. Evol. Microbiol.">
        <title>Adhaeribacter swui sp. nov., isolated from wet mud.</title>
        <authorList>
            <person name="Kim D.U."/>
            <person name="Kim K.W."/>
            <person name="Kang M.S."/>
            <person name="Kim J.Y."/>
            <person name="Jang J.H."/>
            <person name="Kim M.K."/>
        </authorList>
    </citation>
    <scope>NUCLEOTIDE SEQUENCE [LARGE SCALE GENOMIC DNA]</scope>
    <source>
        <strain evidence="1 2">KCTC 52873</strain>
    </source>
</reference>
<name>A0A7G7G7L0_9BACT</name>
<protein>
    <recommendedName>
        <fullName evidence="3">FAD-dependent monooxygenase</fullName>
    </recommendedName>
</protein>
<dbReference type="Gene3D" id="3.50.50.60">
    <property type="entry name" value="FAD/NAD(P)-binding domain"/>
    <property type="match status" value="1"/>
</dbReference>
<proteinExistence type="predicted"/>
<dbReference type="AlphaFoldDB" id="A0A7G7G7L0"/>
<accession>A0A7G7G7L0</accession>
<sequence>MEDAVILGLELSRTTHIEKAFRVFEDRRLKRTQAIIQKSRNIGRVAQISNPILAGIRNSLLRLAPARAQKKQFAMLYDVDF</sequence>
<evidence type="ECO:0008006" key="3">
    <source>
        <dbReference type="Google" id="ProtNLM"/>
    </source>
</evidence>
<dbReference type="InterPro" id="IPR036188">
    <property type="entry name" value="FAD/NAD-bd_sf"/>
</dbReference>